<name>X1HQ73_9ZZZZ</name>
<evidence type="ECO:0000313" key="1">
    <source>
        <dbReference type="EMBL" id="GAH55954.1"/>
    </source>
</evidence>
<accession>X1HQ73</accession>
<dbReference type="SUPFAM" id="SSF49842">
    <property type="entry name" value="TNF-like"/>
    <property type="match status" value="1"/>
</dbReference>
<dbReference type="EMBL" id="BARU01019711">
    <property type="protein sequence ID" value="GAH55954.1"/>
    <property type="molecule type" value="Genomic_DNA"/>
</dbReference>
<dbReference type="Gene3D" id="2.60.120.40">
    <property type="match status" value="1"/>
</dbReference>
<dbReference type="InterPro" id="IPR008983">
    <property type="entry name" value="Tumour_necrosis_fac-like_dom"/>
</dbReference>
<gene>
    <name evidence="1" type="ORF">S03H2_32441</name>
</gene>
<comment type="caution">
    <text evidence="1">The sequence shown here is derived from an EMBL/GenBank/DDBJ whole genome shotgun (WGS) entry which is preliminary data.</text>
</comment>
<feature type="non-terminal residue" evidence="1">
    <location>
        <position position="1"/>
    </location>
</feature>
<dbReference type="AlphaFoldDB" id="X1HQ73"/>
<organism evidence="1">
    <name type="scientific">marine sediment metagenome</name>
    <dbReference type="NCBI Taxonomy" id="412755"/>
    <lineage>
        <taxon>unclassified sequences</taxon>
        <taxon>metagenomes</taxon>
        <taxon>ecological metagenomes</taxon>
    </lineage>
</organism>
<sequence length="98" mass="10819">SRLTAKTAGKYIISAALRWDSNAVGYRQHGLRLNDATWLAYNQGNPCSTSAHIVSFSTIYELDVGDYVEIPVYQSSGVPINITNVTAYGLEFMMQRIG</sequence>
<proteinExistence type="predicted"/>
<reference evidence="1" key="1">
    <citation type="journal article" date="2014" name="Front. Microbiol.">
        <title>High frequency of phylogenetically diverse reductive dehalogenase-homologous genes in deep subseafloor sedimentary metagenomes.</title>
        <authorList>
            <person name="Kawai M."/>
            <person name="Futagami T."/>
            <person name="Toyoda A."/>
            <person name="Takaki Y."/>
            <person name="Nishi S."/>
            <person name="Hori S."/>
            <person name="Arai W."/>
            <person name="Tsubouchi T."/>
            <person name="Morono Y."/>
            <person name="Uchiyama I."/>
            <person name="Ito T."/>
            <person name="Fujiyama A."/>
            <person name="Inagaki F."/>
            <person name="Takami H."/>
        </authorList>
    </citation>
    <scope>NUCLEOTIDE SEQUENCE</scope>
    <source>
        <strain evidence="1">Expedition CK06-06</strain>
    </source>
</reference>
<protein>
    <submittedName>
        <fullName evidence="1">Uncharacterized protein</fullName>
    </submittedName>
</protein>